<accession>A0A2W1BPL3</accession>
<protein>
    <submittedName>
        <fullName evidence="2">Uncharacterized protein</fullName>
    </submittedName>
</protein>
<feature type="compositionally biased region" description="Basic and acidic residues" evidence="1">
    <location>
        <begin position="168"/>
        <end position="177"/>
    </location>
</feature>
<evidence type="ECO:0000313" key="3">
    <source>
        <dbReference type="Proteomes" id="UP000249218"/>
    </source>
</evidence>
<evidence type="ECO:0000256" key="1">
    <source>
        <dbReference type="SAM" id="MobiDB-lite"/>
    </source>
</evidence>
<feature type="region of interest" description="Disordered" evidence="1">
    <location>
        <begin position="152"/>
        <end position="177"/>
    </location>
</feature>
<dbReference type="AlphaFoldDB" id="A0A2W1BPL3"/>
<sequence>MFIHMLLLLPTVEPANLVINEYSMKQVKVDNKLIDQILANIFPEHDDVFQKEGFKGIVKFNAEPDPEEANAEVEKANGFLKPSFETQGQTRFKKITNRASEAKFNLRGTNLNKSEVKMKAVDDSSEKDPMYFLSKLVIKLMEYLPPKFKVPVRMPQKKKKPKLSNKNGTEEVKKAKA</sequence>
<dbReference type="EMBL" id="KZ150034">
    <property type="protein sequence ID" value="PZC74670.1"/>
    <property type="molecule type" value="Genomic_DNA"/>
</dbReference>
<evidence type="ECO:0000313" key="2">
    <source>
        <dbReference type="EMBL" id="PZC74670.1"/>
    </source>
</evidence>
<reference evidence="2 3" key="1">
    <citation type="journal article" date="2017" name="BMC Biol.">
        <title>Genomic innovations, transcriptional plasticity and gene loss underlying the evolution and divergence of two highly polyphagous and invasive Helicoverpa pest species.</title>
        <authorList>
            <person name="Pearce S.L."/>
            <person name="Clarke D.F."/>
            <person name="East P.D."/>
            <person name="Elfekih S."/>
            <person name="Gordon K.H."/>
            <person name="Jermiin L.S."/>
            <person name="McGaughran A."/>
            <person name="Oakeshott J.G."/>
            <person name="Papanikolaou A."/>
            <person name="Perera O.P."/>
            <person name="Rane R.V."/>
            <person name="Richards S."/>
            <person name="Tay W.T."/>
            <person name="Walsh T.K."/>
            <person name="Anderson A."/>
            <person name="Anderson C.J."/>
            <person name="Asgari S."/>
            <person name="Board P.G."/>
            <person name="Bretschneider A."/>
            <person name="Campbell P.M."/>
            <person name="Chertemps T."/>
            <person name="Christeller J.T."/>
            <person name="Coppin C.W."/>
            <person name="Downes S.J."/>
            <person name="Duan G."/>
            <person name="Farnsworth C.A."/>
            <person name="Good R.T."/>
            <person name="Han L.B."/>
            <person name="Han Y.C."/>
            <person name="Hatje K."/>
            <person name="Horne I."/>
            <person name="Huang Y.P."/>
            <person name="Hughes D.S."/>
            <person name="Jacquin-Joly E."/>
            <person name="James W."/>
            <person name="Jhangiani S."/>
            <person name="Kollmar M."/>
            <person name="Kuwar S.S."/>
            <person name="Li S."/>
            <person name="Liu N.Y."/>
            <person name="Maibeche M.T."/>
            <person name="Miller J.R."/>
            <person name="Montagne N."/>
            <person name="Perry T."/>
            <person name="Qu J."/>
            <person name="Song S.V."/>
            <person name="Sutton G.G."/>
            <person name="Vogel H."/>
            <person name="Walenz B.P."/>
            <person name="Xu W."/>
            <person name="Zhang H.J."/>
            <person name="Zou Z."/>
            <person name="Batterham P."/>
            <person name="Edwards O.R."/>
            <person name="Feyereisen R."/>
            <person name="Gibbs R.A."/>
            <person name="Heckel D.G."/>
            <person name="McGrath A."/>
            <person name="Robin C."/>
            <person name="Scherer S.E."/>
            <person name="Worley K.C."/>
            <person name="Wu Y.D."/>
        </authorList>
    </citation>
    <scope>NUCLEOTIDE SEQUENCE [LARGE SCALE GENOMIC DNA]</scope>
    <source>
        <strain evidence="2">Harm_GR_Male_#8</strain>
        <tissue evidence="2">Whole organism</tissue>
    </source>
</reference>
<name>A0A2W1BPL3_HELAM</name>
<dbReference type="Proteomes" id="UP000249218">
    <property type="component" value="Unassembled WGS sequence"/>
</dbReference>
<organism evidence="2 3">
    <name type="scientific">Helicoverpa armigera</name>
    <name type="common">Cotton bollworm</name>
    <name type="synonym">Heliothis armigera</name>
    <dbReference type="NCBI Taxonomy" id="29058"/>
    <lineage>
        <taxon>Eukaryota</taxon>
        <taxon>Metazoa</taxon>
        <taxon>Ecdysozoa</taxon>
        <taxon>Arthropoda</taxon>
        <taxon>Hexapoda</taxon>
        <taxon>Insecta</taxon>
        <taxon>Pterygota</taxon>
        <taxon>Neoptera</taxon>
        <taxon>Endopterygota</taxon>
        <taxon>Lepidoptera</taxon>
        <taxon>Glossata</taxon>
        <taxon>Ditrysia</taxon>
        <taxon>Noctuoidea</taxon>
        <taxon>Noctuidae</taxon>
        <taxon>Heliothinae</taxon>
        <taxon>Helicoverpa</taxon>
    </lineage>
</organism>
<proteinExistence type="predicted"/>
<keyword evidence="3" id="KW-1185">Reference proteome</keyword>
<gene>
    <name evidence="2" type="primary">HaOG207389</name>
    <name evidence="2" type="ORF">B5X24_HaOG207389</name>
</gene>